<dbReference type="GO" id="GO:0005634">
    <property type="term" value="C:nucleus"/>
    <property type="evidence" value="ECO:0007669"/>
    <property type="project" value="UniProtKB-SubCell"/>
</dbReference>
<dbReference type="EMBL" id="JAYWIO010000004">
    <property type="protein sequence ID" value="KAK7268812.1"/>
    <property type="molecule type" value="Genomic_DNA"/>
</dbReference>
<feature type="domain" description="EDS1 EP" evidence="8">
    <location>
        <begin position="362"/>
        <end position="572"/>
    </location>
</feature>
<protein>
    <recommendedName>
        <fullName evidence="11">Senescence-associated carboxylesterase 101-like</fullName>
    </recommendedName>
</protein>
<evidence type="ECO:0000256" key="2">
    <source>
        <dbReference type="ARBA" id="ARBA00004496"/>
    </source>
</evidence>
<feature type="domain" description="Fungal lipase-type" evidence="7">
    <location>
        <begin position="129"/>
        <end position="225"/>
    </location>
</feature>
<evidence type="ECO:0000259" key="7">
    <source>
        <dbReference type="Pfam" id="PF01764"/>
    </source>
</evidence>
<dbReference type="GO" id="GO:0006629">
    <property type="term" value="P:lipid metabolic process"/>
    <property type="evidence" value="ECO:0007669"/>
    <property type="project" value="InterPro"/>
</dbReference>
<name>A0AAN9F347_CROPI</name>
<gene>
    <name evidence="9" type="ORF">RIF29_21521</name>
</gene>
<keyword evidence="5" id="KW-0611">Plant defense</keyword>
<dbReference type="InterPro" id="IPR029058">
    <property type="entry name" value="AB_hydrolase_fold"/>
</dbReference>
<dbReference type="InterPro" id="IPR002921">
    <property type="entry name" value="Fungal_lipase-type"/>
</dbReference>
<evidence type="ECO:0000256" key="1">
    <source>
        <dbReference type="ARBA" id="ARBA00004123"/>
    </source>
</evidence>
<dbReference type="Pfam" id="PF01764">
    <property type="entry name" value="Lipase_3"/>
    <property type="match status" value="1"/>
</dbReference>
<reference evidence="9 10" key="1">
    <citation type="submission" date="2024-01" db="EMBL/GenBank/DDBJ databases">
        <title>The genomes of 5 underutilized Papilionoideae crops provide insights into root nodulation and disease resistanc.</title>
        <authorList>
            <person name="Yuan L."/>
        </authorList>
    </citation>
    <scope>NUCLEOTIDE SEQUENCE [LARGE SCALE GENOMIC DNA]</scope>
    <source>
        <strain evidence="9">ZHUSHIDOU_FW_LH</strain>
        <tissue evidence="9">Leaf</tissue>
    </source>
</reference>
<dbReference type="Proteomes" id="UP001372338">
    <property type="component" value="Unassembled WGS sequence"/>
</dbReference>
<dbReference type="GO" id="GO:0005737">
    <property type="term" value="C:cytoplasm"/>
    <property type="evidence" value="ECO:0007669"/>
    <property type="project" value="UniProtKB-SubCell"/>
</dbReference>
<evidence type="ECO:0000256" key="3">
    <source>
        <dbReference type="ARBA" id="ARBA00022490"/>
    </source>
</evidence>
<comment type="subcellular location">
    <subcellularLocation>
        <location evidence="2">Cytoplasm</location>
    </subcellularLocation>
    <subcellularLocation>
        <location evidence="1">Nucleus</location>
    </subcellularLocation>
</comment>
<evidence type="ECO:0000313" key="10">
    <source>
        <dbReference type="Proteomes" id="UP001372338"/>
    </source>
</evidence>
<comment type="caution">
    <text evidence="9">The sequence shown here is derived from an EMBL/GenBank/DDBJ whole genome shotgun (WGS) entry which is preliminary data.</text>
</comment>
<dbReference type="GO" id="GO:0052689">
    <property type="term" value="F:carboxylic ester hydrolase activity"/>
    <property type="evidence" value="ECO:0007669"/>
    <property type="project" value="InterPro"/>
</dbReference>
<dbReference type="AlphaFoldDB" id="A0AAN9F347"/>
<evidence type="ECO:0000313" key="9">
    <source>
        <dbReference type="EMBL" id="KAK7268812.1"/>
    </source>
</evidence>
<dbReference type="Pfam" id="PF18117">
    <property type="entry name" value="EDS1_EP"/>
    <property type="match status" value="1"/>
</dbReference>
<dbReference type="PANTHER" id="PTHR46898">
    <property type="entry name" value="SENESCENCE-ASSOCIATED CARBOXYLESTERASE 101"/>
    <property type="match status" value="1"/>
</dbReference>
<keyword evidence="10" id="KW-1185">Reference proteome</keyword>
<organism evidence="9 10">
    <name type="scientific">Crotalaria pallida</name>
    <name type="common">Smooth rattlebox</name>
    <name type="synonym">Crotalaria striata</name>
    <dbReference type="NCBI Taxonomy" id="3830"/>
    <lineage>
        <taxon>Eukaryota</taxon>
        <taxon>Viridiplantae</taxon>
        <taxon>Streptophyta</taxon>
        <taxon>Embryophyta</taxon>
        <taxon>Tracheophyta</taxon>
        <taxon>Spermatophyta</taxon>
        <taxon>Magnoliopsida</taxon>
        <taxon>eudicotyledons</taxon>
        <taxon>Gunneridae</taxon>
        <taxon>Pentapetalae</taxon>
        <taxon>rosids</taxon>
        <taxon>fabids</taxon>
        <taxon>Fabales</taxon>
        <taxon>Fabaceae</taxon>
        <taxon>Papilionoideae</taxon>
        <taxon>50 kb inversion clade</taxon>
        <taxon>genistoids sensu lato</taxon>
        <taxon>core genistoids</taxon>
        <taxon>Crotalarieae</taxon>
        <taxon>Crotalaria</taxon>
    </lineage>
</organism>
<dbReference type="InterPro" id="IPR044603">
    <property type="entry name" value="SAG101-like"/>
</dbReference>
<dbReference type="Gene3D" id="3.40.50.1820">
    <property type="entry name" value="alpha/beta hydrolase"/>
    <property type="match status" value="1"/>
</dbReference>
<evidence type="ECO:0000256" key="5">
    <source>
        <dbReference type="ARBA" id="ARBA00022821"/>
    </source>
</evidence>
<proteinExistence type="predicted"/>
<keyword evidence="4" id="KW-0378">Hydrolase</keyword>
<dbReference type="SUPFAM" id="SSF53474">
    <property type="entry name" value="alpha/beta-Hydrolases"/>
    <property type="match status" value="1"/>
</dbReference>
<keyword evidence="6" id="KW-0539">Nucleus</keyword>
<dbReference type="InterPro" id="IPR041266">
    <property type="entry name" value="EDS1_EP"/>
</dbReference>
<evidence type="ECO:0000259" key="8">
    <source>
        <dbReference type="Pfam" id="PF18117"/>
    </source>
</evidence>
<sequence length="590" mass="67794">MGRSLLYVIDKIMKHYSLFPYIFPISPGFQLASLVNSSGLVRIAWNAITCKEIGMDSEEGVKLSWKVDLVTLQGKDLKIIVFETIPPAAFQVDLDLVSSSDLKKKYSLDFDFLCTERIPHFSVNKSAVSLLHQNRHILAQLKTEINSSFPLIITGRGLAGAVASLFSLSLLDTIRSIKNRPLCITFGSPLIGDRKFQTAISRSSTWNSCFLNVVSHKDPLPRLFIANQSAYHPFGTFILCSDAGSTSSENSEFILELLVAIASTHVQNQEFQYAEYGNIVENLYRKAIFKDVISAPAENMDLSDSLIASINFRLCSLGLTPHMQDINFLKKMLTLEKKFIIRREEKFDPSRKLNVLKRDMAVLEWYKRKCKMEGVGYYDSYRNMHFTCDFDASGIQKNLNHYWRNMVEEAEMKPMIEGAALRTVWLYAGTMYRRMVEPLVIADYYREGGKDYVTKERSKHFDKLEEWLKETYMSATGALNRTRKHNVESILTLDSCFWSHVEEALISCKQFKSTMNEEARNELIEFEEYVYQSLKSYAVSPDIFLPKTSYMRWWNEYKEIMGNSYDSKLASFMSNANNYKEYAAGAFDFD</sequence>
<evidence type="ECO:0000256" key="4">
    <source>
        <dbReference type="ARBA" id="ARBA00022801"/>
    </source>
</evidence>
<dbReference type="PANTHER" id="PTHR46898:SF3">
    <property type="entry name" value="FUNGAL LIPASE-LIKE DOMAIN-CONTAINING PROTEIN"/>
    <property type="match status" value="1"/>
</dbReference>
<accession>A0AAN9F347</accession>
<evidence type="ECO:0008006" key="11">
    <source>
        <dbReference type="Google" id="ProtNLM"/>
    </source>
</evidence>
<evidence type="ECO:0000256" key="6">
    <source>
        <dbReference type="ARBA" id="ARBA00023242"/>
    </source>
</evidence>
<keyword evidence="3" id="KW-0963">Cytoplasm</keyword>
<dbReference type="GO" id="GO:0006952">
    <property type="term" value="P:defense response"/>
    <property type="evidence" value="ECO:0007669"/>
    <property type="project" value="UniProtKB-KW"/>
</dbReference>